<dbReference type="InterPro" id="IPR011006">
    <property type="entry name" value="CheY-like_superfamily"/>
</dbReference>
<keyword evidence="2" id="KW-0902">Two-component regulatory system</keyword>
<evidence type="ECO:0000259" key="8">
    <source>
        <dbReference type="PROSITE" id="PS51371"/>
    </source>
</evidence>
<dbReference type="PROSITE" id="PS50110">
    <property type="entry name" value="RESPONSE_REGULATORY"/>
    <property type="match status" value="1"/>
</dbReference>
<keyword evidence="10" id="KW-1185">Reference proteome</keyword>
<dbReference type="AlphaFoldDB" id="A0A401FUB2"/>
<keyword evidence="4" id="KW-0804">Transcription</keyword>
<evidence type="ECO:0000256" key="4">
    <source>
        <dbReference type="ARBA" id="ARBA00023163"/>
    </source>
</evidence>
<dbReference type="EMBL" id="BEXT01000001">
    <property type="protein sequence ID" value="GBC60551.1"/>
    <property type="molecule type" value="Genomic_DNA"/>
</dbReference>
<dbReference type="Pfam" id="PF00571">
    <property type="entry name" value="CBS"/>
    <property type="match status" value="2"/>
</dbReference>
<proteinExistence type="predicted"/>
<reference evidence="10" key="2">
    <citation type="submission" date="2019-01" db="EMBL/GenBank/DDBJ databases">
        <title>Genome sequence of Desulfonema ishimotonii strain Tokyo 01.</title>
        <authorList>
            <person name="Fukui M."/>
        </authorList>
    </citation>
    <scope>NUCLEOTIDE SEQUENCE [LARGE SCALE GENOMIC DNA]</scope>
    <source>
        <strain evidence="10">Tokyo 01</strain>
    </source>
</reference>
<keyword evidence="6" id="KW-0129">CBS domain</keyword>
<feature type="domain" description="CBS" evidence="8">
    <location>
        <begin position="246"/>
        <end position="300"/>
    </location>
</feature>
<dbReference type="SUPFAM" id="SSF54631">
    <property type="entry name" value="CBS-domain pair"/>
    <property type="match status" value="1"/>
</dbReference>
<keyword evidence="3" id="KW-0805">Transcription regulation</keyword>
<evidence type="ECO:0000256" key="5">
    <source>
        <dbReference type="PROSITE-ProRule" id="PRU00169"/>
    </source>
</evidence>
<dbReference type="SMART" id="SM00116">
    <property type="entry name" value="CBS"/>
    <property type="match status" value="2"/>
</dbReference>
<dbReference type="Pfam" id="PF00072">
    <property type="entry name" value="Response_reg"/>
    <property type="match status" value="1"/>
</dbReference>
<dbReference type="InterPro" id="IPR046342">
    <property type="entry name" value="CBS_dom_sf"/>
</dbReference>
<feature type="modified residue" description="4-aspartylphosphate" evidence="5">
    <location>
        <position position="55"/>
    </location>
</feature>
<name>A0A401FUB2_9BACT</name>
<feature type="domain" description="CBS" evidence="8">
    <location>
        <begin position="138"/>
        <end position="214"/>
    </location>
</feature>
<keyword evidence="9" id="KW-0808">Transferase</keyword>
<dbReference type="GO" id="GO:0000160">
    <property type="term" value="P:phosphorelay signal transduction system"/>
    <property type="evidence" value="ECO:0007669"/>
    <property type="project" value="UniProtKB-KW"/>
</dbReference>
<dbReference type="PANTHER" id="PTHR44591">
    <property type="entry name" value="STRESS RESPONSE REGULATOR PROTEIN 1"/>
    <property type="match status" value="1"/>
</dbReference>
<evidence type="ECO:0000256" key="6">
    <source>
        <dbReference type="PROSITE-ProRule" id="PRU00703"/>
    </source>
</evidence>
<evidence type="ECO:0000259" key="7">
    <source>
        <dbReference type="PROSITE" id="PS50110"/>
    </source>
</evidence>
<keyword evidence="1 5" id="KW-0597">Phosphoprotein</keyword>
<dbReference type="Gene3D" id="3.10.580.10">
    <property type="entry name" value="CBS-domain"/>
    <property type="match status" value="1"/>
</dbReference>
<evidence type="ECO:0000313" key="9">
    <source>
        <dbReference type="EMBL" id="GBC60551.1"/>
    </source>
</evidence>
<accession>A0A401FUB2</accession>
<protein>
    <submittedName>
        <fullName evidence="9">Histidine kinase</fullName>
    </submittedName>
</protein>
<dbReference type="InterPro" id="IPR000644">
    <property type="entry name" value="CBS_dom"/>
</dbReference>
<dbReference type="InterPro" id="IPR050595">
    <property type="entry name" value="Bact_response_regulator"/>
</dbReference>
<dbReference type="Gene3D" id="3.40.50.2300">
    <property type="match status" value="1"/>
</dbReference>
<dbReference type="SMART" id="SM00448">
    <property type="entry name" value="REC"/>
    <property type="match status" value="1"/>
</dbReference>
<dbReference type="CDD" id="cd02205">
    <property type="entry name" value="CBS_pair_SF"/>
    <property type="match status" value="1"/>
</dbReference>
<dbReference type="GO" id="GO:0016301">
    <property type="term" value="F:kinase activity"/>
    <property type="evidence" value="ECO:0007669"/>
    <property type="project" value="UniProtKB-KW"/>
</dbReference>
<evidence type="ECO:0000256" key="1">
    <source>
        <dbReference type="ARBA" id="ARBA00022553"/>
    </source>
</evidence>
<dbReference type="PANTHER" id="PTHR44591:SF3">
    <property type="entry name" value="RESPONSE REGULATORY DOMAIN-CONTAINING PROTEIN"/>
    <property type="match status" value="1"/>
</dbReference>
<comment type="caution">
    <text evidence="9">The sequence shown here is derived from an EMBL/GenBank/DDBJ whole genome shotgun (WGS) entry which is preliminary data.</text>
</comment>
<keyword evidence="9" id="KW-0418">Kinase</keyword>
<evidence type="ECO:0000256" key="3">
    <source>
        <dbReference type="ARBA" id="ARBA00023015"/>
    </source>
</evidence>
<organism evidence="9 10">
    <name type="scientific">Desulfonema ishimotonii</name>
    <dbReference type="NCBI Taxonomy" id="45657"/>
    <lineage>
        <taxon>Bacteria</taxon>
        <taxon>Pseudomonadati</taxon>
        <taxon>Thermodesulfobacteriota</taxon>
        <taxon>Desulfobacteria</taxon>
        <taxon>Desulfobacterales</taxon>
        <taxon>Desulfococcaceae</taxon>
        <taxon>Desulfonema</taxon>
    </lineage>
</organism>
<sequence>MSEKIRVLMVDDEEKFRETTSKILRKRGFDTTMAGTGEEAIEILEKQAFDVVVLDIKMPGMDGHDALSRIREIRAETQVIMLTGHGGVVSARASLEMGAYDYLNKPCDIDLLASKINDAYNAAHSGENREEKKVGDVMIRIEDYTTITGENTVKEAIEQLMSSFEGLVASNRIMETGHRSILVFDRDGRLSGILSIHDLIRAARPAYLSAPKPSMADSMQYSAMFWSGLFTTQVTQLAGKKVKEVMSASPPTVDADTNLMELADLMYSRNVRRVVVTRNGKVAGVVREQELFFEMAGIIL</sequence>
<dbReference type="InterPro" id="IPR001789">
    <property type="entry name" value="Sig_transdc_resp-reg_receiver"/>
</dbReference>
<dbReference type="Proteomes" id="UP000288096">
    <property type="component" value="Unassembled WGS sequence"/>
</dbReference>
<dbReference type="RefSeq" id="WP_124327951.1">
    <property type="nucleotide sequence ID" value="NZ_BEXT01000001.1"/>
</dbReference>
<dbReference type="FunFam" id="3.40.50.2300:FF:000018">
    <property type="entry name" value="DNA-binding transcriptional regulator NtrC"/>
    <property type="match status" value="1"/>
</dbReference>
<dbReference type="SUPFAM" id="SSF52172">
    <property type="entry name" value="CheY-like"/>
    <property type="match status" value="1"/>
</dbReference>
<gene>
    <name evidence="9" type="ORF">DENIS_1508</name>
</gene>
<reference evidence="10" key="1">
    <citation type="submission" date="2017-11" db="EMBL/GenBank/DDBJ databases">
        <authorList>
            <person name="Watanabe M."/>
            <person name="Kojima H."/>
        </authorList>
    </citation>
    <scope>NUCLEOTIDE SEQUENCE [LARGE SCALE GENOMIC DNA]</scope>
    <source>
        <strain evidence="10">Tokyo 01</strain>
    </source>
</reference>
<feature type="domain" description="Response regulatory" evidence="7">
    <location>
        <begin position="6"/>
        <end position="120"/>
    </location>
</feature>
<evidence type="ECO:0000256" key="2">
    <source>
        <dbReference type="ARBA" id="ARBA00023012"/>
    </source>
</evidence>
<dbReference type="PROSITE" id="PS51371">
    <property type="entry name" value="CBS"/>
    <property type="match status" value="2"/>
</dbReference>
<evidence type="ECO:0000313" key="10">
    <source>
        <dbReference type="Proteomes" id="UP000288096"/>
    </source>
</evidence>
<dbReference type="OrthoDB" id="9788090at2"/>